<dbReference type="Proteomes" id="UP001301728">
    <property type="component" value="Unassembled WGS sequence"/>
</dbReference>
<evidence type="ECO:0000259" key="4">
    <source>
        <dbReference type="PROSITE" id="PS50072"/>
    </source>
</evidence>
<dbReference type="GO" id="GO:0003755">
    <property type="term" value="F:peptidyl-prolyl cis-trans isomerase activity"/>
    <property type="evidence" value="ECO:0007669"/>
    <property type="project" value="UniProtKB-EC"/>
</dbReference>
<dbReference type="Pfam" id="PF00160">
    <property type="entry name" value="Pro_isomerase"/>
    <property type="match status" value="1"/>
</dbReference>
<sequence length="447" mass="47156">MEDQPVLTGSAVAIMVVNGQPIVIQVDGDNAPITAGNFVDLVERDFYDGISFHRVVRQPDPFVVQAGDPNSLDPNFPPGQLGSGGFIDPATGQERIIPLEIKPQGATEPIYSQTLEQAGITVPPVLQNTVGTIAMARTNDPDSASSQFFINLSDSDFLDGNYAVFGEVIQGFDVVDQIQQGDRIQDAEVVAGVIPGRESALIADPLLLNNFINSINLTHLPLEFFLFPQNLDADNQVTITPENAQQATSGILLGGGNDQATGSPVDDVINGNQGNDTITGEAGNDYIFGGQDNDLINGGDGNDILNGNRGEDVISGGNGDDFIRGGQGNDVLNGDAGNDYLIGDLGSDTMTGGAGADTFMLRLDESVGVRDFNAVDRITDFNAGEGDRIAIVGDISTSQLSFNIVRQDTYIFNRNGDFLGIVQNVLPDAVQNSVIVLSPNDLGLTIG</sequence>
<dbReference type="Gene3D" id="2.40.100.10">
    <property type="entry name" value="Cyclophilin-like"/>
    <property type="match status" value="1"/>
</dbReference>
<dbReference type="InterPro" id="IPR018511">
    <property type="entry name" value="Hemolysin-typ_Ca-bd_CS"/>
</dbReference>
<dbReference type="PROSITE" id="PS00330">
    <property type="entry name" value="HEMOLYSIN_CALCIUM"/>
    <property type="match status" value="2"/>
</dbReference>
<feature type="domain" description="PPIase cyclophilin-type" evidence="4">
    <location>
        <begin position="22"/>
        <end position="180"/>
    </location>
</feature>
<accession>A0ABU5U6Z1</accession>
<organism evidence="5 6">
    <name type="scientific">Limnoraphis robusta CCNP1315</name>
    <dbReference type="NCBI Taxonomy" id="3110306"/>
    <lineage>
        <taxon>Bacteria</taxon>
        <taxon>Bacillati</taxon>
        <taxon>Cyanobacteriota</taxon>
        <taxon>Cyanophyceae</taxon>
        <taxon>Oscillatoriophycideae</taxon>
        <taxon>Oscillatoriales</taxon>
        <taxon>Sirenicapillariaceae</taxon>
        <taxon>Limnoraphis</taxon>
    </lineage>
</organism>
<proteinExistence type="predicted"/>
<gene>
    <name evidence="5" type="ORF">VB854_28790</name>
</gene>
<dbReference type="PROSITE" id="PS50072">
    <property type="entry name" value="CSA_PPIASE_2"/>
    <property type="match status" value="1"/>
</dbReference>
<dbReference type="InterPro" id="IPR029000">
    <property type="entry name" value="Cyclophilin-like_dom_sf"/>
</dbReference>
<dbReference type="InterPro" id="IPR044665">
    <property type="entry name" value="E_coli_cyclophilin_A-like"/>
</dbReference>
<evidence type="ECO:0000313" key="5">
    <source>
        <dbReference type="EMBL" id="MEA5522931.1"/>
    </source>
</evidence>
<dbReference type="PRINTS" id="PR00313">
    <property type="entry name" value="CABNDNGRPT"/>
</dbReference>
<dbReference type="RefSeq" id="WP_323276015.1">
    <property type="nucleotide sequence ID" value="NZ_JAYGHT010000196.1"/>
</dbReference>
<reference evidence="5 6" key="1">
    <citation type="submission" date="2023-12" db="EMBL/GenBank/DDBJ databases">
        <title>Baltic Sea Cyanobacteria.</title>
        <authorList>
            <person name="Delbaje E."/>
            <person name="Fewer D.P."/>
            <person name="Shishido T.K."/>
        </authorList>
    </citation>
    <scope>NUCLEOTIDE SEQUENCE [LARGE SCALE GENOMIC DNA]</scope>
    <source>
        <strain evidence="5 6">CCNP 1315</strain>
    </source>
</reference>
<evidence type="ECO:0000256" key="3">
    <source>
        <dbReference type="ARBA" id="ARBA00023235"/>
    </source>
</evidence>
<dbReference type="PRINTS" id="PR00153">
    <property type="entry name" value="CSAPPISMRASE"/>
</dbReference>
<dbReference type="InterPro" id="IPR001343">
    <property type="entry name" value="Hemolysn_Ca-bd"/>
</dbReference>
<evidence type="ECO:0000256" key="1">
    <source>
        <dbReference type="ARBA" id="ARBA00013194"/>
    </source>
</evidence>
<dbReference type="InterPro" id="IPR011049">
    <property type="entry name" value="Serralysin-like_metalloprot_C"/>
</dbReference>
<protein>
    <recommendedName>
        <fullName evidence="1">peptidylprolyl isomerase</fullName>
        <ecNumber evidence="1">5.2.1.8</ecNumber>
    </recommendedName>
</protein>
<dbReference type="EC" id="5.2.1.8" evidence="1"/>
<dbReference type="PANTHER" id="PTHR43246">
    <property type="entry name" value="PEPTIDYL-PROLYL CIS-TRANS ISOMERASE CYP38, CHLOROPLASTIC"/>
    <property type="match status" value="1"/>
</dbReference>
<dbReference type="SUPFAM" id="SSF50891">
    <property type="entry name" value="Cyclophilin-like"/>
    <property type="match status" value="1"/>
</dbReference>
<keyword evidence="6" id="KW-1185">Reference proteome</keyword>
<keyword evidence="3 5" id="KW-0413">Isomerase</keyword>
<evidence type="ECO:0000256" key="2">
    <source>
        <dbReference type="ARBA" id="ARBA00023110"/>
    </source>
</evidence>
<dbReference type="EMBL" id="JAYGHT010000196">
    <property type="protein sequence ID" value="MEA5522931.1"/>
    <property type="molecule type" value="Genomic_DNA"/>
</dbReference>
<dbReference type="InterPro" id="IPR002130">
    <property type="entry name" value="Cyclophilin-type_PPIase_dom"/>
</dbReference>
<dbReference type="Pfam" id="PF00353">
    <property type="entry name" value="HemolysinCabind"/>
    <property type="match status" value="2"/>
</dbReference>
<comment type="caution">
    <text evidence="5">The sequence shown here is derived from an EMBL/GenBank/DDBJ whole genome shotgun (WGS) entry which is preliminary data.</text>
</comment>
<dbReference type="Gene3D" id="2.150.10.10">
    <property type="entry name" value="Serralysin-like metalloprotease, C-terminal"/>
    <property type="match status" value="2"/>
</dbReference>
<name>A0ABU5U6Z1_9CYAN</name>
<evidence type="ECO:0000313" key="6">
    <source>
        <dbReference type="Proteomes" id="UP001301728"/>
    </source>
</evidence>
<keyword evidence="2" id="KW-0697">Rotamase</keyword>
<dbReference type="SUPFAM" id="SSF51120">
    <property type="entry name" value="beta-Roll"/>
    <property type="match status" value="2"/>
</dbReference>